<organism evidence="1">
    <name type="scientific">Cucumis melo</name>
    <name type="common">Muskmelon</name>
    <dbReference type="NCBI Taxonomy" id="3656"/>
    <lineage>
        <taxon>Eukaryota</taxon>
        <taxon>Viridiplantae</taxon>
        <taxon>Streptophyta</taxon>
        <taxon>Embryophyta</taxon>
        <taxon>Tracheophyta</taxon>
        <taxon>Spermatophyta</taxon>
        <taxon>Magnoliopsida</taxon>
        <taxon>eudicotyledons</taxon>
        <taxon>Gunneridae</taxon>
        <taxon>Pentapetalae</taxon>
        <taxon>rosids</taxon>
        <taxon>fabids</taxon>
        <taxon>Cucurbitales</taxon>
        <taxon>Cucurbitaceae</taxon>
        <taxon>Benincaseae</taxon>
        <taxon>Cucumis</taxon>
    </lineage>
</organism>
<proteinExistence type="predicted"/>
<dbReference type="AlphaFoldDB" id="A0A9I9EJH3"/>
<evidence type="ECO:0000313" key="1">
    <source>
        <dbReference type="EnsemblPlants" id="MELO3C034290.2.1"/>
    </source>
</evidence>
<dbReference type="EnsemblPlants" id="MELO3C034290.2.1">
    <property type="protein sequence ID" value="MELO3C034290.2.1"/>
    <property type="gene ID" value="MELO3C034290.2"/>
</dbReference>
<accession>A0A9I9EJH3</accession>
<dbReference type="Gramene" id="MELO3C034290.2.1">
    <property type="protein sequence ID" value="MELO3C034290.2.1"/>
    <property type="gene ID" value="MELO3C034290.2"/>
</dbReference>
<name>A0A9I9EJH3_CUCME</name>
<protein>
    <submittedName>
        <fullName evidence="1">Uncharacterized protein</fullName>
    </submittedName>
</protein>
<sequence length="113" mass="12885">REYVIEEPIVSLHPNRPDSGHHQVKANYLFLALKNYAQVIHGSNKDKGGYWVSLRGKVSRPFHIFSSGEMVEKPLKLYCSALRLYSSNSFAACQGQSELFILNLTIAQELFRE</sequence>
<reference evidence="1" key="1">
    <citation type="submission" date="2023-03" db="UniProtKB">
        <authorList>
            <consortium name="EnsemblPlants"/>
        </authorList>
    </citation>
    <scope>IDENTIFICATION</scope>
</reference>